<name>A0AAW8M320_9PSED</name>
<dbReference type="Proteomes" id="UP001252613">
    <property type="component" value="Unassembled WGS sequence"/>
</dbReference>
<sequence length="79" mass="8765">MLSLQLRAPMPARLSRFNQTTLASAITPRSGVLPRLQSRYVRQKPAPNVHDARAGGQQHRIYTTHNNNSCGDNDEPITA</sequence>
<proteinExistence type="predicted"/>
<dbReference type="AlphaFoldDB" id="A0AAW8M320"/>
<dbReference type="EMBL" id="JAVDVC010000001">
    <property type="protein sequence ID" value="MDR6956100.1"/>
    <property type="molecule type" value="Genomic_DNA"/>
</dbReference>
<feature type="compositionally biased region" description="Polar residues" evidence="1">
    <location>
        <begin position="60"/>
        <end position="71"/>
    </location>
</feature>
<evidence type="ECO:0000313" key="2">
    <source>
        <dbReference type="EMBL" id="MDR6956100.1"/>
    </source>
</evidence>
<feature type="region of interest" description="Disordered" evidence="1">
    <location>
        <begin position="44"/>
        <end position="79"/>
    </location>
</feature>
<organism evidence="2 3">
    <name type="scientific">Pseudomonas brassicacearum</name>
    <dbReference type="NCBI Taxonomy" id="930166"/>
    <lineage>
        <taxon>Bacteria</taxon>
        <taxon>Pseudomonadati</taxon>
        <taxon>Pseudomonadota</taxon>
        <taxon>Gammaproteobacteria</taxon>
        <taxon>Pseudomonadales</taxon>
        <taxon>Pseudomonadaceae</taxon>
        <taxon>Pseudomonas</taxon>
    </lineage>
</organism>
<protein>
    <submittedName>
        <fullName evidence="2">Uncharacterized protein</fullName>
    </submittedName>
</protein>
<gene>
    <name evidence="2" type="ORF">J2W43_000063</name>
</gene>
<evidence type="ECO:0000256" key="1">
    <source>
        <dbReference type="SAM" id="MobiDB-lite"/>
    </source>
</evidence>
<reference evidence="2" key="1">
    <citation type="submission" date="2023-07" db="EMBL/GenBank/DDBJ databases">
        <title>Sorghum-associated microbial communities from plants grown in Nebraska, USA.</title>
        <authorList>
            <person name="Schachtman D."/>
        </authorList>
    </citation>
    <scope>NUCLEOTIDE SEQUENCE</scope>
    <source>
        <strain evidence="2">3432</strain>
    </source>
</reference>
<evidence type="ECO:0000313" key="3">
    <source>
        <dbReference type="Proteomes" id="UP001252613"/>
    </source>
</evidence>
<comment type="caution">
    <text evidence="2">The sequence shown here is derived from an EMBL/GenBank/DDBJ whole genome shotgun (WGS) entry which is preliminary data.</text>
</comment>
<accession>A0AAW8M320</accession>